<keyword evidence="2" id="KW-0732">Signal</keyword>
<dbReference type="AlphaFoldDB" id="A0A1D2MPW9"/>
<dbReference type="Proteomes" id="UP000094527">
    <property type="component" value="Unassembled WGS sequence"/>
</dbReference>
<evidence type="ECO:0000313" key="3">
    <source>
        <dbReference type="EMBL" id="ODM95150.1"/>
    </source>
</evidence>
<gene>
    <name evidence="3" type="ORF">Ocin01_11546</name>
</gene>
<evidence type="ECO:0000256" key="2">
    <source>
        <dbReference type="SAM" id="SignalP"/>
    </source>
</evidence>
<feature type="chain" id="PRO_5008904360" evidence="2">
    <location>
        <begin position="25"/>
        <end position="83"/>
    </location>
</feature>
<proteinExistence type="predicted"/>
<feature type="region of interest" description="Disordered" evidence="1">
    <location>
        <begin position="37"/>
        <end position="65"/>
    </location>
</feature>
<sequence>MFVVKQFSLVAVLLLTLNIFTTFAKSIDTAQASLTANSQNGNSNLIAPGSETKADDDDDGSKSVDPRDIATVFRAPLKNFRVL</sequence>
<accession>A0A1D2MPW9</accession>
<name>A0A1D2MPW9_ORCCI</name>
<reference evidence="3 4" key="1">
    <citation type="journal article" date="2016" name="Genome Biol. Evol.">
        <title>Gene Family Evolution Reflects Adaptation to Soil Environmental Stressors in the Genome of the Collembolan Orchesella cincta.</title>
        <authorList>
            <person name="Faddeeva-Vakhrusheva A."/>
            <person name="Derks M.F."/>
            <person name="Anvar S.Y."/>
            <person name="Agamennone V."/>
            <person name="Suring W."/>
            <person name="Smit S."/>
            <person name="van Straalen N.M."/>
            <person name="Roelofs D."/>
        </authorList>
    </citation>
    <scope>NUCLEOTIDE SEQUENCE [LARGE SCALE GENOMIC DNA]</scope>
    <source>
        <tissue evidence="3">Mixed pool</tissue>
    </source>
</reference>
<evidence type="ECO:0000313" key="4">
    <source>
        <dbReference type="Proteomes" id="UP000094527"/>
    </source>
</evidence>
<dbReference type="EMBL" id="LJIJ01000706">
    <property type="protein sequence ID" value="ODM95150.1"/>
    <property type="molecule type" value="Genomic_DNA"/>
</dbReference>
<keyword evidence="4" id="KW-1185">Reference proteome</keyword>
<feature type="signal peptide" evidence="2">
    <location>
        <begin position="1"/>
        <end position="24"/>
    </location>
</feature>
<protein>
    <submittedName>
        <fullName evidence="3">Putative transporter mch1</fullName>
    </submittedName>
</protein>
<comment type="caution">
    <text evidence="3">The sequence shown here is derived from an EMBL/GenBank/DDBJ whole genome shotgun (WGS) entry which is preliminary data.</text>
</comment>
<evidence type="ECO:0000256" key="1">
    <source>
        <dbReference type="SAM" id="MobiDB-lite"/>
    </source>
</evidence>
<organism evidence="3 4">
    <name type="scientific">Orchesella cincta</name>
    <name type="common">Springtail</name>
    <name type="synonym">Podura cincta</name>
    <dbReference type="NCBI Taxonomy" id="48709"/>
    <lineage>
        <taxon>Eukaryota</taxon>
        <taxon>Metazoa</taxon>
        <taxon>Ecdysozoa</taxon>
        <taxon>Arthropoda</taxon>
        <taxon>Hexapoda</taxon>
        <taxon>Collembola</taxon>
        <taxon>Entomobryomorpha</taxon>
        <taxon>Entomobryoidea</taxon>
        <taxon>Orchesellidae</taxon>
        <taxon>Orchesellinae</taxon>
        <taxon>Orchesella</taxon>
    </lineage>
</organism>